<protein>
    <submittedName>
        <fullName evidence="1">Uncharacterized protein</fullName>
    </submittedName>
</protein>
<dbReference type="EMBL" id="JBBPBM010000280">
    <property type="protein sequence ID" value="KAK8498077.1"/>
    <property type="molecule type" value="Genomic_DNA"/>
</dbReference>
<gene>
    <name evidence="1" type="ORF">V6N12_055291</name>
</gene>
<sequence length="70" mass="8016">MYRVELASDSPTTLLLVASLSSRTSITLKQCSLQQDSKLYWHHQYLSAIMSRRDTQHELQESGPEPHDSI</sequence>
<evidence type="ECO:0000313" key="2">
    <source>
        <dbReference type="Proteomes" id="UP001472677"/>
    </source>
</evidence>
<comment type="caution">
    <text evidence="1">The sequence shown here is derived from an EMBL/GenBank/DDBJ whole genome shotgun (WGS) entry which is preliminary data.</text>
</comment>
<organism evidence="1 2">
    <name type="scientific">Hibiscus sabdariffa</name>
    <name type="common">roselle</name>
    <dbReference type="NCBI Taxonomy" id="183260"/>
    <lineage>
        <taxon>Eukaryota</taxon>
        <taxon>Viridiplantae</taxon>
        <taxon>Streptophyta</taxon>
        <taxon>Embryophyta</taxon>
        <taxon>Tracheophyta</taxon>
        <taxon>Spermatophyta</taxon>
        <taxon>Magnoliopsida</taxon>
        <taxon>eudicotyledons</taxon>
        <taxon>Gunneridae</taxon>
        <taxon>Pentapetalae</taxon>
        <taxon>rosids</taxon>
        <taxon>malvids</taxon>
        <taxon>Malvales</taxon>
        <taxon>Malvaceae</taxon>
        <taxon>Malvoideae</taxon>
        <taxon>Hibiscus</taxon>
    </lineage>
</organism>
<accession>A0ABR2AVS7</accession>
<keyword evidence="2" id="KW-1185">Reference proteome</keyword>
<reference evidence="1 2" key="1">
    <citation type="journal article" date="2024" name="G3 (Bethesda)">
        <title>Genome assembly of Hibiscus sabdariffa L. provides insights into metabolisms of medicinal natural products.</title>
        <authorList>
            <person name="Kim T."/>
        </authorList>
    </citation>
    <scope>NUCLEOTIDE SEQUENCE [LARGE SCALE GENOMIC DNA]</scope>
    <source>
        <strain evidence="1">TK-2024</strain>
        <tissue evidence="1">Old leaves</tissue>
    </source>
</reference>
<evidence type="ECO:0000313" key="1">
    <source>
        <dbReference type="EMBL" id="KAK8498077.1"/>
    </source>
</evidence>
<dbReference type="Proteomes" id="UP001472677">
    <property type="component" value="Unassembled WGS sequence"/>
</dbReference>
<name>A0ABR2AVS7_9ROSI</name>
<proteinExistence type="predicted"/>